<reference evidence="1 2" key="1">
    <citation type="submission" date="2024-09" db="EMBL/GenBank/DDBJ databases">
        <authorList>
            <person name="Sun Q."/>
            <person name="Mori K."/>
        </authorList>
    </citation>
    <scope>NUCLEOTIDE SEQUENCE [LARGE SCALE GENOMIC DNA]</scope>
    <source>
        <strain evidence="1 2">CCM 7765</strain>
    </source>
</reference>
<keyword evidence="2" id="KW-1185">Reference proteome</keyword>
<dbReference type="RefSeq" id="WP_013666379.1">
    <property type="nucleotide sequence ID" value="NZ_JBHLWO010000002.1"/>
</dbReference>
<dbReference type="InterPro" id="IPR023198">
    <property type="entry name" value="PGP-like_dom2"/>
</dbReference>
<dbReference type="SFLD" id="SFLDG01129">
    <property type="entry name" value="C1.5:_HAD__Beta-PGM__Phosphata"/>
    <property type="match status" value="1"/>
</dbReference>
<dbReference type="NCBIfam" id="TIGR01549">
    <property type="entry name" value="HAD-SF-IA-v1"/>
    <property type="match status" value="1"/>
</dbReference>
<evidence type="ECO:0000313" key="2">
    <source>
        <dbReference type="Proteomes" id="UP001589774"/>
    </source>
</evidence>
<dbReference type="EMBL" id="JBHLWO010000002">
    <property type="protein sequence ID" value="MFC0318941.1"/>
    <property type="molecule type" value="Genomic_DNA"/>
</dbReference>
<dbReference type="Pfam" id="PF13419">
    <property type="entry name" value="HAD_2"/>
    <property type="match status" value="1"/>
</dbReference>
<organism evidence="1 2">
    <name type="scientific">Olivibacter oleidegradans</name>
    <dbReference type="NCBI Taxonomy" id="760123"/>
    <lineage>
        <taxon>Bacteria</taxon>
        <taxon>Pseudomonadati</taxon>
        <taxon>Bacteroidota</taxon>
        <taxon>Sphingobacteriia</taxon>
        <taxon>Sphingobacteriales</taxon>
        <taxon>Sphingobacteriaceae</taxon>
        <taxon>Olivibacter</taxon>
    </lineage>
</organism>
<keyword evidence="1" id="KW-0378">Hydrolase</keyword>
<dbReference type="InterPro" id="IPR041492">
    <property type="entry name" value="HAD_2"/>
</dbReference>
<dbReference type="Gene3D" id="3.40.50.1000">
    <property type="entry name" value="HAD superfamily/HAD-like"/>
    <property type="match status" value="1"/>
</dbReference>
<dbReference type="SUPFAM" id="SSF56784">
    <property type="entry name" value="HAD-like"/>
    <property type="match status" value="1"/>
</dbReference>
<dbReference type="PANTHER" id="PTHR43481:SF4">
    <property type="entry name" value="GLYCEROL-1-PHOSPHATE PHOSPHOHYDROLASE 1-RELATED"/>
    <property type="match status" value="1"/>
</dbReference>
<dbReference type="SFLD" id="SFLDS00003">
    <property type="entry name" value="Haloacid_Dehalogenase"/>
    <property type="match status" value="1"/>
</dbReference>
<dbReference type="InterPro" id="IPR036412">
    <property type="entry name" value="HAD-like_sf"/>
</dbReference>
<sequence length="203" mass="22160">MNQETLDKLNILNEKTSGKYKALLYDCDGTLADNMLAHKLSYKEAAAKYGINLDTDIIDELAGWPTRLVADEISRRYNVMLPDTFSKEKTAVFFEKYIDTTEPIAYVTEHLKANAGNVHIGVVSGGTRTTVQRTLSVLGLTDYIEVLVCAGETPNGKPFPDPFLAAAEKLGVAPKDCIVFEDGDPGVAAAEAAGMDWVRIDKI</sequence>
<dbReference type="PANTHER" id="PTHR43481">
    <property type="entry name" value="FRUCTOSE-1-PHOSPHATE PHOSPHATASE"/>
    <property type="match status" value="1"/>
</dbReference>
<dbReference type="CDD" id="cd07505">
    <property type="entry name" value="HAD_BPGM-like"/>
    <property type="match status" value="1"/>
</dbReference>
<dbReference type="Proteomes" id="UP001589774">
    <property type="component" value="Unassembled WGS sequence"/>
</dbReference>
<name>A0ABV6HJR2_9SPHI</name>
<accession>A0ABV6HJR2</accession>
<dbReference type="GO" id="GO:0016787">
    <property type="term" value="F:hydrolase activity"/>
    <property type="evidence" value="ECO:0007669"/>
    <property type="project" value="UniProtKB-KW"/>
</dbReference>
<gene>
    <name evidence="1" type="ORF">ACFFI0_11505</name>
</gene>
<dbReference type="NCBIfam" id="TIGR01509">
    <property type="entry name" value="HAD-SF-IA-v3"/>
    <property type="match status" value="1"/>
</dbReference>
<protein>
    <submittedName>
        <fullName evidence="1">HAD family hydrolase</fullName>
    </submittedName>
</protein>
<dbReference type="InterPro" id="IPR051806">
    <property type="entry name" value="HAD-like_SPP"/>
</dbReference>
<dbReference type="Gene3D" id="1.10.150.240">
    <property type="entry name" value="Putative phosphatase, domain 2"/>
    <property type="match status" value="1"/>
</dbReference>
<evidence type="ECO:0000313" key="1">
    <source>
        <dbReference type="EMBL" id="MFC0318941.1"/>
    </source>
</evidence>
<dbReference type="InterPro" id="IPR006439">
    <property type="entry name" value="HAD-SF_hydro_IA"/>
</dbReference>
<dbReference type="InterPro" id="IPR023214">
    <property type="entry name" value="HAD_sf"/>
</dbReference>
<comment type="caution">
    <text evidence="1">The sequence shown here is derived from an EMBL/GenBank/DDBJ whole genome shotgun (WGS) entry which is preliminary data.</text>
</comment>
<proteinExistence type="predicted"/>